<name>F8AYT1_9ACTN</name>
<evidence type="ECO:0000313" key="2">
    <source>
        <dbReference type="Proteomes" id="UP000001549"/>
    </source>
</evidence>
<sequence>MIPAWGSAASGIARGVLAELFHLAVEPCSAWPWSQCGIGAG</sequence>
<dbReference type="Proteomes" id="UP000001549">
    <property type="component" value="Chromosome"/>
</dbReference>
<accession>F8AYT1</accession>
<dbReference type="AlphaFoldDB" id="F8AYT1"/>
<reference evidence="1 2" key="1">
    <citation type="submission" date="2011-05" db="EMBL/GenBank/DDBJ databases">
        <title>Complete sequence of chromosome of Frankia symbiont of Datisca glomerata.</title>
        <authorList>
            <consortium name="US DOE Joint Genome Institute"/>
            <person name="Lucas S."/>
            <person name="Han J."/>
            <person name="Lapidus A."/>
            <person name="Cheng J.-F."/>
            <person name="Goodwin L."/>
            <person name="Pitluck S."/>
            <person name="Peters L."/>
            <person name="Mikhailova N."/>
            <person name="Chertkov O."/>
            <person name="Teshima H."/>
            <person name="Han C."/>
            <person name="Tapia R."/>
            <person name="Land M."/>
            <person name="Hauser L."/>
            <person name="Kyrpides N."/>
            <person name="Ivanova N."/>
            <person name="Pagani I."/>
            <person name="Berry A."/>
            <person name="Pawlowski K."/>
            <person name="Persson T."/>
            <person name="Vanden Heuvel B."/>
            <person name="Benson D."/>
            <person name="Woyke T."/>
        </authorList>
    </citation>
    <scope>NUCLEOTIDE SEQUENCE [LARGE SCALE GENOMIC DNA]</scope>
    <source>
        <strain evidence="2">4085684</strain>
    </source>
</reference>
<evidence type="ECO:0000313" key="1">
    <source>
        <dbReference type="EMBL" id="AEH08588.1"/>
    </source>
</evidence>
<keyword evidence="2" id="KW-1185">Reference proteome</keyword>
<dbReference type="HOGENOM" id="CLU_3270432_0_0_11"/>
<protein>
    <submittedName>
        <fullName evidence="1">Uncharacterized protein</fullName>
    </submittedName>
</protein>
<dbReference type="EMBL" id="CP002801">
    <property type="protein sequence ID" value="AEH08588.1"/>
    <property type="molecule type" value="Genomic_DNA"/>
</dbReference>
<dbReference type="KEGG" id="fsy:FsymDg_1086"/>
<organism evidence="1 2">
    <name type="scientific">Candidatus Protofrankia datiscae</name>
    <dbReference type="NCBI Taxonomy" id="2716812"/>
    <lineage>
        <taxon>Bacteria</taxon>
        <taxon>Bacillati</taxon>
        <taxon>Actinomycetota</taxon>
        <taxon>Actinomycetes</taxon>
        <taxon>Frankiales</taxon>
        <taxon>Frankiaceae</taxon>
        <taxon>Protofrankia</taxon>
    </lineage>
</organism>
<gene>
    <name evidence="1" type="ordered locus">FsymDg_1086</name>
</gene>
<proteinExistence type="predicted"/>